<accession>A0A6J4V6G5</accession>
<name>A0A6J4V6G5_9BACT</name>
<sequence length="48" mass="5511">MPILPRTRRFWRRSCDGLAGRRAFKLVDRGRGHVATWEASISGNRSRG</sequence>
<gene>
    <name evidence="1" type="ORF">AVDCRST_MAG33-2434</name>
</gene>
<reference evidence="1" key="1">
    <citation type="submission" date="2020-02" db="EMBL/GenBank/DDBJ databases">
        <authorList>
            <person name="Meier V. D."/>
        </authorList>
    </citation>
    <scope>NUCLEOTIDE SEQUENCE</scope>
    <source>
        <strain evidence="1">AVDCRST_MAG33</strain>
    </source>
</reference>
<protein>
    <submittedName>
        <fullName evidence="1">Uncharacterized protein</fullName>
    </submittedName>
</protein>
<dbReference type="AlphaFoldDB" id="A0A6J4V6G5"/>
<evidence type="ECO:0000313" key="1">
    <source>
        <dbReference type="EMBL" id="CAA9570043.1"/>
    </source>
</evidence>
<proteinExistence type="predicted"/>
<organism evidence="1">
    <name type="scientific">uncultured Thermomicrobiales bacterium</name>
    <dbReference type="NCBI Taxonomy" id="1645740"/>
    <lineage>
        <taxon>Bacteria</taxon>
        <taxon>Pseudomonadati</taxon>
        <taxon>Thermomicrobiota</taxon>
        <taxon>Thermomicrobia</taxon>
        <taxon>Thermomicrobiales</taxon>
        <taxon>environmental samples</taxon>
    </lineage>
</organism>
<dbReference type="EMBL" id="CADCWK010000281">
    <property type="protein sequence ID" value="CAA9570043.1"/>
    <property type="molecule type" value="Genomic_DNA"/>
</dbReference>